<keyword evidence="4" id="KW-1185">Reference proteome</keyword>
<dbReference type="EMBL" id="JABELV010000383">
    <property type="protein sequence ID" value="KAG7527243.1"/>
    <property type="molecule type" value="Genomic_DNA"/>
</dbReference>
<dbReference type="GO" id="GO:0015074">
    <property type="term" value="P:DNA integration"/>
    <property type="evidence" value="ECO:0007669"/>
    <property type="project" value="InterPro"/>
</dbReference>
<name>A0A8K0NJY9_9TREE</name>
<dbReference type="PROSITE" id="PS50994">
    <property type="entry name" value="INTEGRASE"/>
    <property type="match status" value="1"/>
</dbReference>
<protein>
    <recommendedName>
        <fullName evidence="2">Integrase catalytic domain-containing protein</fullName>
    </recommendedName>
</protein>
<dbReference type="SUPFAM" id="SSF53098">
    <property type="entry name" value="Ribonuclease H-like"/>
    <property type="match status" value="1"/>
</dbReference>
<dbReference type="InterPro" id="IPR058913">
    <property type="entry name" value="Integrase_dom_put"/>
</dbReference>
<evidence type="ECO:0000259" key="2">
    <source>
        <dbReference type="PROSITE" id="PS50994"/>
    </source>
</evidence>
<proteinExistence type="predicted"/>
<dbReference type="InterPro" id="IPR001584">
    <property type="entry name" value="Integrase_cat-core"/>
</dbReference>
<dbReference type="Proteomes" id="UP000812966">
    <property type="component" value="Unassembled WGS sequence"/>
</dbReference>
<dbReference type="GO" id="GO:0003723">
    <property type="term" value="F:RNA binding"/>
    <property type="evidence" value="ECO:0007669"/>
    <property type="project" value="UniProtKB-KW"/>
</dbReference>
<dbReference type="PANTHER" id="PTHR46791">
    <property type="entry name" value="EXPRESSED PROTEIN"/>
    <property type="match status" value="1"/>
</dbReference>
<accession>A0A8K0NJY9</accession>
<organism evidence="3 4">
    <name type="scientific">Filobasidium floriforme</name>
    <dbReference type="NCBI Taxonomy" id="5210"/>
    <lineage>
        <taxon>Eukaryota</taxon>
        <taxon>Fungi</taxon>
        <taxon>Dikarya</taxon>
        <taxon>Basidiomycota</taxon>
        <taxon>Agaricomycotina</taxon>
        <taxon>Tremellomycetes</taxon>
        <taxon>Filobasidiales</taxon>
        <taxon>Filobasidiaceae</taxon>
        <taxon>Filobasidium</taxon>
    </lineage>
</organism>
<comment type="caution">
    <text evidence="3">The sequence shown here is derived from an EMBL/GenBank/DDBJ whole genome shotgun (WGS) entry which is preliminary data.</text>
</comment>
<dbReference type="PANTHER" id="PTHR46791:SF5">
    <property type="entry name" value="CLR5 DOMAIN-CONTAINING PROTEIN-RELATED"/>
    <property type="match status" value="1"/>
</dbReference>
<dbReference type="InterPro" id="IPR036397">
    <property type="entry name" value="RNaseH_sf"/>
</dbReference>
<keyword evidence="1" id="KW-0694">RNA-binding</keyword>
<dbReference type="GO" id="GO:0005634">
    <property type="term" value="C:nucleus"/>
    <property type="evidence" value="ECO:0007669"/>
    <property type="project" value="UniProtKB-ARBA"/>
</dbReference>
<feature type="domain" description="Integrase catalytic" evidence="2">
    <location>
        <begin position="228"/>
        <end position="323"/>
    </location>
</feature>
<gene>
    <name evidence="3" type="ORF">FFLO_07130</name>
</gene>
<dbReference type="Pfam" id="PF24764">
    <property type="entry name" value="rva_4"/>
    <property type="match status" value="1"/>
</dbReference>
<evidence type="ECO:0000313" key="4">
    <source>
        <dbReference type="Proteomes" id="UP000812966"/>
    </source>
</evidence>
<dbReference type="InterPro" id="IPR012337">
    <property type="entry name" value="RNaseH-like_sf"/>
</dbReference>
<reference evidence="3" key="1">
    <citation type="submission" date="2020-04" db="EMBL/GenBank/DDBJ databases">
        <title>Analysis of mating type loci in Filobasidium floriforme.</title>
        <authorList>
            <person name="Nowrousian M."/>
        </authorList>
    </citation>
    <scope>NUCLEOTIDE SEQUENCE</scope>
    <source>
        <strain evidence="3">CBS 6242</strain>
    </source>
</reference>
<dbReference type="Gene3D" id="3.30.420.10">
    <property type="entry name" value="Ribonuclease H-like superfamily/Ribonuclease H"/>
    <property type="match status" value="1"/>
</dbReference>
<dbReference type="AlphaFoldDB" id="A0A8K0NJY9"/>
<sequence length="323" mass="37635">MEEDRALTLLQAAIASYVADLHTPVAAFLDQSADQRDPSNIPLLLHSLDDLIYFLTQEVKGKLPMQEYNNHLQGTRSYRDQLAACHQSLLHGHTPHQARRIVPSARGWSLDVNTVLLQHLDKNGFTDVEIGKHLGCSRWTVRRRRAALGSQPKRQQKHRYTEEDLIELVRYYLRQNDQVMVGYRTVLGWLQGQGVTVTRKQVRLLLQELDPGAHRLRRAVVRQRRVYKVPFPNSLWHIDGQHKLIRWKFVIHGGIDGYSRVCVFMAASDNNRAETVERSFLEAAERWGWPQRVRVDYGKENNGIWEQMVAIRRKWYTYKPCNV</sequence>
<evidence type="ECO:0000313" key="3">
    <source>
        <dbReference type="EMBL" id="KAG7527243.1"/>
    </source>
</evidence>
<evidence type="ECO:0000256" key="1">
    <source>
        <dbReference type="ARBA" id="ARBA00022884"/>
    </source>
</evidence>